<dbReference type="InterPro" id="IPR003782">
    <property type="entry name" value="SCO1/SenC"/>
</dbReference>
<accession>A0ABT3AS04</accession>
<dbReference type="InterPro" id="IPR013766">
    <property type="entry name" value="Thioredoxin_domain"/>
</dbReference>
<dbReference type="PANTHER" id="PTHR12151">
    <property type="entry name" value="ELECTRON TRANSPORT PROTIN SCO1/SENC FAMILY MEMBER"/>
    <property type="match status" value="1"/>
</dbReference>
<organism evidence="4 5">
    <name type="scientific">Ruegeria aquimaris</name>
    <dbReference type="NCBI Taxonomy" id="2984333"/>
    <lineage>
        <taxon>Bacteria</taxon>
        <taxon>Pseudomonadati</taxon>
        <taxon>Pseudomonadota</taxon>
        <taxon>Alphaproteobacteria</taxon>
        <taxon>Rhodobacterales</taxon>
        <taxon>Roseobacteraceae</taxon>
        <taxon>Ruegeria</taxon>
    </lineage>
</organism>
<dbReference type="InterPro" id="IPR036249">
    <property type="entry name" value="Thioredoxin-like_sf"/>
</dbReference>
<dbReference type="RefSeq" id="WP_263831051.1">
    <property type="nucleotide sequence ID" value="NZ_JAOWLB010000055.1"/>
</dbReference>
<keyword evidence="2" id="KW-0186">Copper</keyword>
<evidence type="ECO:0000259" key="3">
    <source>
        <dbReference type="PROSITE" id="PS51352"/>
    </source>
</evidence>
<dbReference type="EMBL" id="JAOWLB010000055">
    <property type="protein sequence ID" value="MCV2891465.1"/>
    <property type="molecule type" value="Genomic_DNA"/>
</dbReference>
<gene>
    <name evidence="4" type="ORF">OE747_24480</name>
</gene>
<comment type="caution">
    <text evidence="4">The sequence shown here is derived from an EMBL/GenBank/DDBJ whole genome shotgun (WGS) entry which is preliminary data.</text>
</comment>
<protein>
    <submittedName>
        <fullName evidence="4">SCO family protein</fullName>
    </submittedName>
</protein>
<dbReference type="SUPFAM" id="SSF52833">
    <property type="entry name" value="Thioredoxin-like"/>
    <property type="match status" value="1"/>
</dbReference>
<proteinExistence type="inferred from homology"/>
<feature type="domain" description="Thioredoxin" evidence="3">
    <location>
        <begin position="57"/>
        <end position="231"/>
    </location>
</feature>
<evidence type="ECO:0000313" key="4">
    <source>
        <dbReference type="EMBL" id="MCV2891465.1"/>
    </source>
</evidence>
<reference evidence="4 5" key="1">
    <citation type="submission" date="2022-10" db="EMBL/GenBank/DDBJ databases">
        <title>Ruegeria sp. nov., isolated from ocean surface sediments.</title>
        <authorList>
            <person name="He W."/>
            <person name="Xue H.-P."/>
            <person name="Zhang D.-F."/>
        </authorList>
    </citation>
    <scope>NUCLEOTIDE SEQUENCE [LARGE SCALE GENOMIC DNA]</scope>
    <source>
        <strain evidence="4 5">XHP0148</strain>
    </source>
</reference>
<evidence type="ECO:0000256" key="1">
    <source>
        <dbReference type="ARBA" id="ARBA00010996"/>
    </source>
</evidence>
<sequence length="236" mass="25936">MRKSFLLSGLTLVAVAAVVGWQIWSPDEPARPSPMASVFEASDAYQFDPPAPGSYRLNRIKSAPDDRVLDIAGREHNLHDLTRGKISLVSFVYLTCGGVNGCPLAMSVLFDVHDASGDLPGLNEDVQLLTISFDPARDTVEAIETFAYPITSDEHASDKLDWQVLTTSGPQELTPILDGYGQVVDRSEDQETISHLLRLYLVDRQGDIRNVYGLGFLDPRLFLTDIETLLMEEAGA</sequence>
<dbReference type="Pfam" id="PF02630">
    <property type="entry name" value="SCO1-SenC"/>
    <property type="match status" value="1"/>
</dbReference>
<dbReference type="CDD" id="cd02968">
    <property type="entry name" value="SCO"/>
    <property type="match status" value="1"/>
</dbReference>
<dbReference type="Proteomes" id="UP001320899">
    <property type="component" value="Unassembled WGS sequence"/>
</dbReference>
<dbReference type="PANTHER" id="PTHR12151:SF25">
    <property type="entry name" value="LINALOOL DEHYDRATASE_ISOMERASE DOMAIN-CONTAINING PROTEIN"/>
    <property type="match status" value="1"/>
</dbReference>
<dbReference type="PROSITE" id="PS51352">
    <property type="entry name" value="THIOREDOXIN_2"/>
    <property type="match status" value="1"/>
</dbReference>
<name>A0ABT3AS04_9RHOB</name>
<keyword evidence="5" id="KW-1185">Reference proteome</keyword>
<evidence type="ECO:0000256" key="2">
    <source>
        <dbReference type="ARBA" id="ARBA00023008"/>
    </source>
</evidence>
<comment type="similarity">
    <text evidence="1">Belongs to the SCO1/2 family.</text>
</comment>
<dbReference type="Gene3D" id="3.40.30.10">
    <property type="entry name" value="Glutaredoxin"/>
    <property type="match status" value="1"/>
</dbReference>
<evidence type="ECO:0000313" key="5">
    <source>
        <dbReference type="Proteomes" id="UP001320899"/>
    </source>
</evidence>